<feature type="non-terminal residue" evidence="2">
    <location>
        <position position="71"/>
    </location>
</feature>
<proteinExistence type="inferred from homology"/>
<dbReference type="Pfam" id="PF00343">
    <property type="entry name" value="Phosphorylase"/>
    <property type="match status" value="1"/>
</dbReference>
<dbReference type="EMBL" id="AZMM01006137">
    <property type="protein sequence ID" value="ETJ39970.1"/>
    <property type="molecule type" value="Genomic_DNA"/>
</dbReference>
<gene>
    <name evidence="2" type="ORF">Q604_UNBC06137G0001</name>
</gene>
<dbReference type="GO" id="GO:0005737">
    <property type="term" value="C:cytoplasm"/>
    <property type="evidence" value="ECO:0007669"/>
    <property type="project" value="TreeGrafter"/>
</dbReference>
<dbReference type="GO" id="GO:0008184">
    <property type="term" value="F:glycogen phosphorylase activity"/>
    <property type="evidence" value="ECO:0007669"/>
    <property type="project" value="InterPro"/>
</dbReference>
<dbReference type="Gene3D" id="3.40.50.2000">
    <property type="entry name" value="Glycogen Phosphorylase B"/>
    <property type="match status" value="1"/>
</dbReference>
<feature type="non-terminal residue" evidence="2">
    <location>
        <position position="1"/>
    </location>
</feature>
<dbReference type="AlphaFoldDB" id="W1YE19"/>
<dbReference type="SUPFAM" id="SSF53756">
    <property type="entry name" value="UDP-Glycosyltransferase/glycogen phosphorylase"/>
    <property type="match status" value="1"/>
</dbReference>
<dbReference type="PANTHER" id="PTHR11468">
    <property type="entry name" value="GLYCOGEN PHOSPHORYLASE"/>
    <property type="match status" value="1"/>
</dbReference>
<dbReference type="InterPro" id="IPR000811">
    <property type="entry name" value="Glyco_trans_35"/>
</dbReference>
<protein>
    <submittedName>
        <fullName evidence="2">Glycogen phosphorylase</fullName>
    </submittedName>
</protein>
<evidence type="ECO:0000313" key="2">
    <source>
        <dbReference type="EMBL" id="ETJ39970.1"/>
    </source>
</evidence>
<comment type="caution">
    <text evidence="2">The sequence shown here is derived from an EMBL/GenBank/DDBJ whole genome shotgun (WGS) entry which is preliminary data.</text>
</comment>
<accession>W1YE19</accession>
<evidence type="ECO:0000256" key="1">
    <source>
        <dbReference type="ARBA" id="ARBA00006047"/>
    </source>
</evidence>
<sequence>FGGRIQQEGKKTRWIETEEILGVAYDQIIPGYDTDATNTLRLWSAQASSEINLGKFNQGDYFAAVEDKNHS</sequence>
<dbReference type="GO" id="GO:0005980">
    <property type="term" value="P:glycogen catabolic process"/>
    <property type="evidence" value="ECO:0007669"/>
    <property type="project" value="TreeGrafter"/>
</dbReference>
<reference evidence="2" key="1">
    <citation type="submission" date="2013-12" db="EMBL/GenBank/DDBJ databases">
        <title>A Varibaculum cambriense genome reconstructed from a premature infant gut community with otherwise low bacterial novelty that shifts toward anaerobic metabolism during the third week of life.</title>
        <authorList>
            <person name="Brown C.T."/>
            <person name="Sharon I."/>
            <person name="Thomas B.C."/>
            <person name="Castelle C.J."/>
            <person name="Morowitz M.J."/>
            <person name="Banfield J.F."/>
        </authorList>
    </citation>
    <scope>NUCLEOTIDE SEQUENCE</scope>
</reference>
<comment type="similarity">
    <text evidence="1">Belongs to the glycogen phosphorylase family.</text>
</comment>
<dbReference type="GO" id="GO:0030170">
    <property type="term" value="F:pyridoxal phosphate binding"/>
    <property type="evidence" value="ECO:0007669"/>
    <property type="project" value="TreeGrafter"/>
</dbReference>
<dbReference type="PANTHER" id="PTHR11468:SF3">
    <property type="entry name" value="GLYCOGEN PHOSPHORYLASE, LIVER FORM"/>
    <property type="match status" value="1"/>
</dbReference>
<name>W1YE19_9ZZZZ</name>
<organism evidence="2">
    <name type="scientific">human gut metagenome</name>
    <dbReference type="NCBI Taxonomy" id="408170"/>
    <lineage>
        <taxon>unclassified sequences</taxon>
        <taxon>metagenomes</taxon>
        <taxon>organismal metagenomes</taxon>
    </lineage>
</organism>